<feature type="transmembrane region" description="Helical" evidence="14">
    <location>
        <begin position="58"/>
        <end position="84"/>
    </location>
</feature>
<evidence type="ECO:0000256" key="13">
    <source>
        <dbReference type="SAM" id="MobiDB-lite"/>
    </source>
</evidence>
<evidence type="ECO:0000313" key="17">
    <source>
        <dbReference type="RefSeq" id="XP_034051761.1"/>
    </source>
</evidence>
<keyword evidence="6 14" id="KW-1133">Transmembrane helix</keyword>
<feature type="transmembrane region" description="Helical" evidence="14">
    <location>
        <begin position="194"/>
        <end position="213"/>
    </location>
</feature>
<sequence>MVNSTHVSYFIMSAFFHTGVFKYLFFMIVMCLYVCIIGSNVLLIVVICVNRSLHEPMYLFLCSLFVNELCGSTGLFPSLLVQILSDIHTVSAPLCFLQVFSLYTYANVQFYNLAIMSYDRYLAICHPLHYNTRMTSNKAAMFIALTWFFPILNVVIMISLSASLQLCGNIINKVYCDNFSVVKLACSDTTVNNVYGLVYTCTVIAALVILTFYSYMRILRVCFSGSKQTRQKAVSTCTPHLVSMLNFSFGAFFEVSQSRFDMSGVPSMLRIVLSVYFITFPPLFNPLIYGLNLTKIRIICKSLLFVCNACRLIPRSSRHQRLVLFEGCYVSPVEDPELDVVEMEDLEQGVLCIFAIPDPGRVRASERGTMMRTPRRPRSQVTARKAISRAGLHDRTSRR</sequence>
<keyword evidence="3" id="KW-0716">Sensory transduction</keyword>
<dbReference type="GO" id="GO:0004984">
    <property type="term" value="F:olfactory receptor activity"/>
    <property type="evidence" value="ECO:0007669"/>
    <property type="project" value="InterPro"/>
</dbReference>
<feature type="region of interest" description="Disordered" evidence="13">
    <location>
        <begin position="368"/>
        <end position="399"/>
    </location>
</feature>
<dbReference type="Pfam" id="PF13853">
    <property type="entry name" value="7tm_4"/>
    <property type="match status" value="1"/>
</dbReference>
<evidence type="ECO:0000313" key="16">
    <source>
        <dbReference type="Proteomes" id="UP000515161"/>
    </source>
</evidence>
<dbReference type="KEGG" id="gacu:117532540"/>
<dbReference type="GeneID" id="117532540"/>
<dbReference type="InterPro" id="IPR017452">
    <property type="entry name" value="GPCR_Rhodpsn_7TM"/>
</dbReference>
<evidence type="ECO:0000256" key="1">
    <source>
        <dbReference type="ARBA" id="ARBA00004651"/>
    </source>
</evidence>
<feature type="transmembrane region" description="Helical" evidence="14">
    <location>
        <begin position="273"/>
        <end position="291"/>
    </location>
</feature>
<protein>
    <submittedName>
        <fullName evidence="17">LOW QUALITY PROTEIN: olfactory receptor 142-like</fullName>
    </submittedName>
</protein>
<evidence type="ECO:0000256" key="8">
    <source>
        <dbReference type="ARBA" id="ARBA00023136"/>
    </source>
</evidence>
<evidence type="ECO:0000256" key="9">
    <source>
        <dbReference type="ARBA" id="ARBA00023157"/>
    </source>
</evidence>
<dbReference type="InterPro" id="IPR052921">
    <property type="entry name" value="GPCR1_Superfamily_Member"/>
</dbReference>
<evidence type="ECO:0000256" key="10">
    <source>
        <dbReference type="ARBA" id="ARBA00023170"/>
    </source>
</evidence>
<reference evidence="17" key="1">
    <citation type="submission" date="2025-08" db="UniProtKB">
        <authorList>
            <consortium name="RefSeq"/>
        </authorList>
    </citation>
    <scope>IDENTIFICATION</scope>
</reference>
<evidence type="ECO:0000256" key="12">
    <source>
        <dbReference type="ARBA" id="ARBA00023224"/>
    </source>
</evidence>
<feature type="transmembrane region" description="Helical" evidence="14">
    <location>
        <begin position="233"/>
        <end position="253"/>
    </location>
</feature>
<feature type="domain" description="G-protein coupled receptors family 1 profile" evidence="15">
    <location>
        <begin position="39"/>
        <end position="289"/>
    </location>
</feature>
<dbReference type="InParanoid" id="A0A6P8SNI3"/>
<dbReference type="AlphaFoldDB" id="A0A6P8SNI3"/>
<feature type="transmembrane region" description="Helical" evidence="14">
    <location>
        <begin position="20"/>
        <end position="46"/>
    </location>
</feature>
<keyword evidence="4 14" id="KW-0812">Transmembrane</keyword>
<dbReference type="PROSITE" id="PS50262">
    <property type="entry name" value="G_PROTEIN_RECEP_F1_2"/>
    <property type="match status" value="1"/>
</dbReference>
<dbReference type="SUPFAM" id="SSF81321">
    <property type="entry name" value="Family A G protein-coupled receptor-like"/>
    <property type="match status" value="1"/>
</dbReference>
<organism evidence="16 17">
    <name type="scientific">Gymnodraco acuticeps</name>
    <name type="common">Antarctic dragonfish</name>
    <dbReference type="NCBI Taxonomy" id="8218"/>
    <lineage>
        <taxon>Eukaryota</taxon>
        <taxon>Metazoa</taxon>
        <taxon>Chordata</taxon>
        <taxon>Craniata</taxon>
        <taxon>Vertebrata</taxon>
        <taxon>Euteleostomi</taxon>
        <taxon>Actinopterygii</taxon>
        <taxon>Neopterygii</taxon>
        <taxon>Teleostei</taxon>
        <taxon>Neoteleostei</taxon>
        <taxon>Acanthomorphata</taxon>
        <taxon>Eupercaria</taxon>
        <taxon>Perciformes</taxon>
        <taxon>Notothenioidei</taxon>
        <taxon>Bathydraconidae</taxon>
        <taxon>Gymnodraco</taxon>
    </lineage>
</organism>
<keyword evidence="7" id="KW-0297">G-protein coupled receptor</keyword>
<dbReference type="PANTHER" id="PTHR26451">
    <property type="entry name" value="G_PROTEIN_RECEP_F1_2 DOMAIN-CONTAINING PROTEIN"/>
    <property type="match status" value="1"/>
</dbReference>
<dbReference type="RefSeq" id="XP_034051761.1">
    <property type="nucleotide sequence ID" value="XM_034195870.1"/>
</dbReference>
<dbReference type="InterPro" id="IPR000725">
    <property type="entry name" value="Olfact_rcpt"/>
</dbReference>
<evidence type="ECO:0000256" key="14">
    <source>
        <dbReference type="SAM" id="Phobius"/>
    </source>
</evidence>
<dbReference type="FunFam" id="1.20.1070.10:FF:000024">
    <property type="entry name" value="Olfactory receptor"/>
    <property type="match status" value="1"/>
</dbReference>
<keyword evidence="5" id="KW-0552">Olfaction</keyword>
<name>A0A6P8SNI3_GYMAC</name>
<dbReference type="PANTHER" id="PTHR26451:SF885">
    <property type="entry name" value="OLFACTORY RECEPTOR"/>
    <property type="match status" value="1"/>
</dbReference>
<dbReference type="GO" id="GO:0005549">
    <property type="term" value="F:odorant binding"/>
    <property type="evidence" value="ECO:0007669"/>
    <property type="project" value="TreeGrafter"/>
</dbReference>
<keyword evidence="2" id="KW-1003">Cell membrane</keyword>
<dbReference type="FunCoup" id="A0A6P8SNI3">
    <property type="interactions" value="216"/>
</dbReference>
<dbReference type="GO" id="GO:0004930">
    <property type="term" value="F:G protein-coupled receptor activity"/>
    <property type="evidence" value="ECO:0007669"/>
    <property type="project" value="UniProtKB-KW"/>
</dbReference>
<evidence type="ECO:0000256" key="6">
    <source>
        <dbReference type="ARBA" id="ARBA00022989"/>
    </source>
</evidence>
<evidence type="ECO:0000256" key="4">
    <source>
        <dbReference type="ARBA" id="ARBA00022692"/>
    </source>
</evidence>
<evidence type="ECO:0000256" key="2">
    <source>
        <dbReference type="ARBA" id="ARBA00022475"/>
    </source>
</evidence>
<keyword evidence="8 14" id="KW-0472">Membrane</keyword>
<dbReference type="OrthoDB" id="6147321at2759"/>
<keyword evidence="16" id="KW-1185">Reference proteome</keyword>
<keyword evidence="12" id="KW-0807">Transducer</keyword>
<dbReference type="GO" id="GO:0005886">
    <property type="term" value="C:plasma membrane"/>
    <property type="evidence" value="ECO:0007669"/>
    <property type="project" value="UniProtKB-SubCell"/>
</dbReference>
<evidence type="ECO:0000256" key="11">
    <source>
        <dbReference type="ARBA" id="ARBA00023180"/>
    </source>
</evidence>
<dbReference type="Proteomes" id="UP000515161">
    <property type="component" value="Unplaced"/>
</dbReference>
<evidence type="ECO:0000256" key="5">
    <source>
        <dbReference type="ARBA" id="ARBA00022725"/>
    </source>
</evidence>
<keyword evidence="11" id="KW-0325">Glycoprotein</keyword>
<comment type="subcellular location">
    <subcellularLocation>
        <location evidence="1">Cell membrane</location>
        <topology evidence="1">Multi-pass membrane protein</topology>
    </subcellularLocation>
</comment>
<dbReference type="Gene3D" id="1.20.1070.10">
    <property type="entry name" value="Rhodopsin 7-helix transmembrane proteins"/>
    <property type="match status" value="1"/>
</dbReference>
<feature type="transmembrane region" description="Helical" evidence="14">
    <location>
        <begin position="139"/>
        <end position="160"/>
    </location>
</feature>
<dbReference type="InterPro" id="IPR000276">
    <property type="entry name" value="GPCR_Rhodpsn"/>
</dbReference>
<accession>A0A6P8SNI3</accession>
<proteinExistence type="predicted"/>
<evidence type="ECO:0000256" key="7">
    <source>
        <dbReference type="ARBA" id="ARBA00023040"/>
    </source>
</evidence>
<evidence type="ECO:0000259" key="15">
    <source>
        <dbReference type="PROSITE" id="PS50262"/>
    </source>
</evidence>
<dbReference type="PRINTS" id="PR00237">
    <property type="entry name" value="GPCRRHODOPSN"/>
</dbReference>
<evidence type="ECO:0000256" key="3">
    <source>
        <dbReference type="ARBA" id="ARBA00022606"/>
    </source>
</evidence>
<gene>
    <name evidence="17" type="primary">LOC117532540</name>
</gene>
<dbReference type="PRINTS" id="PR00245">
    <property type="entry name" value="OLFACTORYR"/>
</dbReference>
<feature type="transmembrane region" description="Helical" evidence="14">
    <location>
        <begin position="96"/>
        <end position="118"/>
    </location>
</feature>
<keyword evidence="9" id="KW-1015">Disulfide bond</keyword>
<keyword evidence="10" id="KW-0675">Receptor</keyword>